<dbReference type="PANTHER" id="PTHR11108:SF1">
    <property type="entry name" value="FERROCHELATASE, MITOCHONDRIAL"/>
    <property type="match status" value="1"/>
</dbReference>
<evidence type="ECO:0000256" key="2">
    <source>
        <dbReference type="ARBA" id="ARBA00023004"/>
    </source>
</evidence>
<comment type="subcellular location">
    <subcellularLocation>
        <location evidence="7 8">Cytoplasm</location>
    </subcellularLocation>
</comment>
<dbReference type="Proteomes" id="UP001330434">
    <property type="component" value="Chromosome"/>
</dbReference>
<comment type="catalytic activity">
    <reaction evidence="6">
        <text>Fe-coproporphyrin III + 2 H(+) = coproporphyrin III + Fe(2+)</text>
        <dbReference type="Rhea" id="RHEA:49572"/>
        <dbReference type="ChEBI" id="CHEBI:15378"/>
        <dbReference type="ChEBI" id="CHEBI:29033"/>
        <dbReference type="ChEBI" id="CHEBI:68438"/>
        <dbReference type="ChEBI" id="CHEBI:131725"/>
        <dbReference type="EC" id="4.99.1.9"/>
    </reaction>
    <physiologicalReaction direction="right-to-left" evidence="6">
        <dbReference type="Rhea" id="RHEA:49574"/>
    </physiologicalReaction>
</comment>
<dbReference type="InterPro" id="IPR033644">
    <property type="entry name" value="Ferrochelatase_C"/>
</dbReference>
<comment type="pathway">
    <text evidence="7 8">Porphyrin-containing compound metabolism; protoheme biosynthesis; protoheme from protoporphyrin-IX: step 1/1.</text>
</comment>
<dbReference type="CDD" id="cd03411">
    <property type="entry name" value="Ferrochelatase_N"/>
    <property type="match status" value="1"/>
</dbReference>
<reference evidence="9 10" key="1">
    <citation type="journal article" date="2024" name="Environ. Microbiol.">
        <title>Novel evolutionary insights on the interactions of the Holosporales (Alphaproteobacteria) with eukaryotic hosts from comparative genomics.</title>
        <authorList>
            <person name="Giovannini M."/>
            <person name="Petroni G."/>
            <person name="Castelli M."/>
        </authorList>
    </citation>
    <scope>NUCLEOTIDE SEQUENCE [LARGE SCALE GENOMIC DNA]</scope>
    <source>
        <strain evidence="9 10">US_Bl 15I1</strain>
    </source>
</reference>
<dbReference type="InterPro" id="IPR033659">
    <property type="entry name" value="Ferrochelatase_N"/>
</dbReference>
<dbReference type="Pfam" id="PF00762">
    <property type="entry name" value="Ferrochelatase"/>
    <property type="match status" value="1"/>
</dbReference>
<evidence type="ECO:0000256" key="1">
    <source>
        <dbReference type="ARBA" id="ARBA00007718"/>
    </source>
</evidence>
<feature type="binding site" evidence="7">
    <location>
        <position position="195"/>
    </location>
    <ligand>
        <name>Fe(2+)</name>
        <dbReference type="ChEBI" id="CHEBI:29033"/>
    </ligand>
</feature>
<evidence type="ECO:0000256" key="8">
    <source>
        <dbReference type="RuleBase" id="RU000607"/>
    </source>
</evidence>
<evidence type="ECO:0000313" key="9">
    <source>
        <dbReference type="EMBL" id="WVX66324.1"/>
    </source>
</evidence>
<evidence type="ECO:0000313" key="10">
    <source>
        <dbReference type="Proteomes" id="UP001330434"/>
    </source>
</evidence>
<dbReference type="PROSITE" id="PS00534">
    <property type="entry name" value="FERROCHELATASE"/>
    <property type="match status" value="1"/>
</dbReference>
<comment type="catalytic activity">
    <reaction evidence="7 8">
        <text>heme b + 2 H(+) = protoporphyrin IX + Fe(2+)</text>
        <dbReference type="Rhea" id="RHEA:22584"/>
        <dbReference type="ChEBI" id="CHEBI:15378"/>
        <dbReference type="ChEBI" id="CHEBI:29033"/>
        <dbReference type="ChEBI" id="CHEBI:57306"/>
        <dbReference type="ChEBI" id="CHEBI:60344"/>
        <dbReference type="EC" id="4.98.1.1"/>
    </reaction>
</comment>
<keyword evidence="3 7" id="KW-0350">Heme biosynthesis</keyword>
<dbReference type="InterPro" id="IPR019772">
    <property type="entry name" value="Ferrochelatase_AS"/>
</dbReference>
<dbReference type="EC" id="4.98.1.1" evidence="7 8"/>
<evidence type="ECO:0000256" key="7">
    <source>
        <dbReference type="HAMAP-Rule" id="MF_00323"/>
    </source>
</evidence>
<keyword evidence="7" id="KW-0479">Metal-binding</keyword>
<evidence type="ECO:0000256" key="4">
    <source>
        <dbReference type="ARBA" id="ARBA00023239"/>
    </source>
</evidence>
<sequence length="344" mass="38864">MGQGSQIKRVVVLLNLGGPTSMAEVGPFLFSLFYDKAIINFPNPFRWALAKLISSRRLQEASHIYESLGGKSPLYEETLKQRDALSQLLDPETQVFVAMRHAFPRTEVVFEEVRKLNPQEVILLPLYPQYSTTTTGSALEMWRALEEKFNWHPQTRAVCCYPTLSGFIDPIVSKIQEIYAEAERHGKPYLILSAHGLPEKVIKAGDPYQMQVEKTAQAIVEKLNISDLDWIVSYQSRVGPLPWIKPYTEEVLKAAARAKKPIIMVPIAFVSEHSETLYELDQMYGQLAETEGAPGYYRVPTVSTDSSFIQGLYDLMSGNTPIFSCPQTFQKCGQKECPPFCKRS</sequence>
<feature type="binding site" evidence="7">
    <location>
        <position position="275"/>
    </location>
    <ligand>
        <name>Fe(2+)</name>
        <dbReference type="ChEBI" id="CHEBI:29033"/>
    </ligand>
</feature>
<organism evidence="9 10">
    <name type="scientific">Candidatus Bealeia paramacronuclearis</name>
    <dbReference type="NCBI Taxonomy" id="1921001"/>
    <lineage>
        <taxon>Bacteria</taxon>
        <taxon>Pseudomonadati</taxon>
        <taxon>Pseudomonadota</taxon>
        <taxon>Alphaproteobacteria</taxon>
        <taxon>Holosporales</taxon>
        <taxon>Holosporaceae</taxon>
        <taxon>Candidatus Bealeia</taxon>
    </lineage>
</organism>
<dbReference type="SUPFAM" id="SSF53800">
    <property type="entry name" value="Chelatase"/>
    <property type="match status" value="1"/>
</dbReference>
<evidence type="ECO:0000256" key="5">
    <source>
        <dbReference type="ARBA" id="ARBA00023244"/>
    </source>
</evidence>
<dbReference type="HAMAP" id="MF_00323">
    <property type="entry name" value="Ferrochelatase"/>
    <property type="match status" value="1"/>
</dbReference>
<keyword evidence="2 7" id="KW-0408">Iron</keyword>
<evidence type="ECO:0000256" key="6">
    <source>
        <dbReference type="ARBA" id="ARBA00024536"/>
    </source>
</evidence>
<keyword evidence="7 8" id="KW-0963">Cytoplasm</keyword>
<keyword evidence="4 7" id="KW-0456">Lyase</keyword>
<dbReference type="InterPro" id="IPR001015">
    <property type="entry name" value="Ferrochelatase"/>
</dbReference>
<dbReference type="Gene3D" id="3.40.50.1400">
    <property type="match status" value="2"/>
</dbReference>
<keyword evidence="5 7" id="KW-0627">Porphyrin biosynthesis</keyword>
<dbReference type="CDD" id="cd00419">
    <property type="entry name" value="Ferrochelatase_C"/>
    <property type="match status" value="1"/>
</dbReference>
<proteinExistence type="inferred from homology"/>
<keyword evidence="10" id="KW-1185">Reference proteome</keyword>
<dbReference type="RefSeq" id="WP_331255205.1">
    <property type="nucleotide sequence ID" value="NZ_CP133270.1"/>
</dbReference>
<dbReference type="PANTHER" id="PTHR11108">
    <property type="entry name" value="FERROCHELATASE"/>
    <property type="match status" value="1"/>
</dbReference>
<comment type="function">
    <text evidence="7 8">Catalyzes the ferrous insertion into protoporphyrin IX.</text>
</comment>
<name>A0ABZ2C1J0_9PROT</name>
<accession>A0ABZ2C1J0</accession>
<evidence type="ECO:0000256" key="3">
    <source>
        <dbReference type="ARBA" id="ARBA00023133"/>
    </source>
</evidence>
<protein>
    <recommendedName>
        <fullName evidence="7 8">Ferrochelatase</fullName>
        <ecNumber evidence="7 8">4.98.1.1</ecNumber>
    </recommendedName>
    <alternativeName>
        <fullName evidence="7">Heme synthase</fullName>
    </alternativeName>
    <alternativeName>
        <fullName evidence="7">Protoheme ferro-lyase</fullName>
    </alternativeName>
</protein>
<comment type="similarity">
    <text evidence="1 7 8">Belongs to the ferrochelatase family.</text>
</comment>
<dbReference type="NCBIfam" id="TIGR00109">
    <property type="entry name" value="hemH"/>
    <property type="match status" value="1"/>
</dbReference>
<dbReference type="EMBL" id="CP133270">
    <property type="protein sequence ID" value="WVX66324.1"/>
    <property type="molecule type" value="Genomic_DNA"/>
</dbReference>
<gene>
    <name evidence="7" type="primary">hemH</name>
    <name evidence="9" type="ORF">Bealeia1_00500</name>
</gene>